<organism evidence="4 5">
    <name type="scientific">Mycolicibacterium arabiense</name>
    <dbReference type="NCBI Taxonomy" id="1286181"/>
    <lineage>
        <taxon>Bacteria</taxon>
        <taxon>Bacillati</taxon>
        <taxon>Actinomycetota</taxon>
        <taxon>Actinomycetes</taxon>
        <taxon>Mycobacteriales</taxon>
        <taxon>Mycobacteriaceae</taxon>
        <taxon>Mycolicibacterium</taxon>
    </lineage>
</organism>
<dbReference type="SUPFAM" id="SSF55785">
    <property type="entry name" value="PYP-like sensor domain (PAS domain)"/>
    <property type="match status" value="1"/>
</dbReference>
<proteinExistence type="predicted"/>
<evidence type="ECO:0000313" key="5">
    <source>
        <dbReference type="Proteomes" id="UP000467428"/>
    </source>
</evidence>
<gene>
    <name evidence="4" type="ORF">MARA_57340</name>
</gene>
<dbReference type="InterPro" id="IPR013656">
    <property type="entry name" value="PAS_4"/>
</dbReference>
<dbReference type="SMART" id="SM00091">
    <property type="entry name" value="PAS"/>
    <property type="match status" value="1"/>
</dbReference>
<evidence type="ECO:0000256" key="1">
    <source>
        <dbReference type="ARBA" id="ARBA00022801"/>
    </source>
</evidence>
<accession>A0A7I7S7T4</accession>
<reference evidence="4 5" key="1">
    <citation type="journal article" date="2019" name="Emerg. Microbes Infect.">
        <title>Comprehensive subspecies identification of 175 nontuberculous mycobacteria species based on 7547 genomic profiles.</title>
        <authorList>
            <person name="Matsumoto Y."/>
            <person name="Kinjo T."/>
            <person name="Motooka D."/>
            <person name="Nabeya D."/>
            <person name="Jung N."/>
            <person name="Uechi K."/>
            <person name="Horii T."/>
            <person name="Iida T."/>
            <person name="Fujita J."/>
            <person name="Nakamura S."/>
        </authorList>
    </citation>
    <scope>NUCLEOTIDE SEQUENCE [LARGE SCALE GENOMIC DNA]</scope>
    <source>
        <strain evidence="4 5">JCM 18538</strain>
    </source>
</reference>
<dbReference type="PANTHER" id="PTHR43156">
    <property type="entry name" value="STAGE II SPORULATION PROTEIN E-RELATED"/>
    <property type="match status" value="1"/>
</dbReference>
<dbReference type="Pfam" id="PF07228">
    <property type="entry name" value="SpoIIE"/>
    <property type="match status" value="1"/>
</dbReference>
<dbReference type="KEGG" id="marz:MARA_57340"/>
<dbReference type="InterPro" id="IPR000014">
    <property type="entry name" value="PAS"/>
</dbReference>
<dbReference type="NCBIfam" id="TIGR00229">
    <property type="entry name" value="sensory_box"/>
    <property type="match status" value="1"/>
</dbReference>
<evidence type="ECO:0000259" key="2">
    <source>
        <dbReference type="SMART" id="SM00091"/>
    </source>
</evidence>
<name>A0A7I7S7T4_9MYCO</name>
<keyword evidence="5" id="KW-1185">Reference proteome</keyword>
<evidence type="ECO:0000259" key="3">
    <source>
        <dbReference type="SMART" id="SM00331"/>
    </source>
</evidence>
<dbReference type="Gene3D" id="3.60.40.10">
    <property type="entry name" value="PPM-type phosphatase domain"/>
    <property type="match status" value="1"/>
</dbReference>
<geneLocation type="plasmid" evidence="5">
    <name>pjcm18538 dna</name>
</geneLocation>
<dbReference type="AlphaFoldDB" id="A0A7I7S7T4"/>
<dbReference type="RefSeq" id="WP_163924147.1">
    <property type="nucleotide sequence ID" value="NZ_AP022593.1"/>
</dbReference>
<dbReference type="SMART" id="SM00331">
    <property type="entry name" value="PP2C_SIG"/>
    <property type="match status" value="1"/>
</dbReference>
<sequence length="384" mass="41180">MSDPNFDDLWENAPCGHIVATPDGRIVMVNATLAGWLGHAPDAMRGRFVTDLLTIGGAIHYETHFGPLLHMSGDLTGVTLDFVATDGRRLPMFLTANVKRSPDGDPALLRLTAQDASDRRAYERELLYERQRAEREGARVKVFAETLRRSLLPPVLSPPDGLEAADYYYAASEDDIGGDFYDLFPLSRSTWGFFLGDVSGKGVDAAVLTGLTRYTLRAAAAIDDEPVVVLRNLDTVLAQALGNDATRFCTLIYGRLTPSEGGFDAEMASGGHPPPLVLYADGTAYYADTTGGQAVGMTKNPHFVSTRLRLEPGDTLVLYTDGLTEASTGRGYERYDDTGALLAFARENSPTTAPAIMTAIHGLLDGLGTGVEDDAAVLALSVTA</sequence>
<dbReference type="Pfam" id="PF08448">
    <property type="entry name" value="PAS_4"/>
    <property type="match status" value="1"/>
</dbReference>
<dbReference type="InterPro" id="IPR001932">
    <property type="entry name" value="PPM-type_phosphatase-like_dom"/>
</dbReference>
<evidence type="ECO:0000313" key="4">
    <source>
        <dbReference type="EMBL" id="BBY52266.1"/>
    </source>
</evidence>
<dbReference type="PANTHER" id="PTHR43156:SF2">
    <property type="entry name" value="STAGE II SPORULATION PROTEIN E"/>
    <property type="match status" value="1"/>
</dbReference>
<dbReference type="InterPro" id="IPR036457">
    <property type="entry name" value="PPM-type-like_dom_sf"/>
</dbReference>
<dbReference type="Gene3D" id="3.30.450.20">
    <property type="entry name" value="PAS domain"/>
    <property type="match status" value="1"/>
</dbReference>
<feature type="domain" description="PPM-type phosphatase" evidence="3">
    <location>
        <begin position="163"/>
        <end position="382"/>
    </location>
</feature>
<dbReference type="CDD" id="cd00130">
    <property type="entry name" value="PAS"/>
    <property type="match status" value="1"/>
</dbReference>
<keyword evidence="1" id="KW-0378">Hydrolase</keyword>
<evidence type="ECO:0008006" key="6">
    <source>
        <dbReference type="Google" id="ProtNLM"/>
    </source>
</evidence>
<feature type="domain" description="PAS" evidence="2">
    <location>
        <begin position="4"/>
        <end position="70"/>
    </location>
</feature>
<dbReference type="InterPro" id="IPR052016">
    <property type="entry name" value="Bact_Sigma-Reg"/>
</dbReference>
<dbReference type="EMBL" id="AP022593">
    <property type="protein sequence ID" value="BBY52266.1"/>
    <property type="molecule type" value="Genomic_DNA"/>
</dbReference>
<dbReference type="InterPro" id="IPR035965">
    <property type="entry name" value="PAS-like_dom_sf"/>
</dbReference>
<dbReference type="Proteomes" id="UP000467428">
    <property type="component" value="Chromosome"/>
</dbReference>
<dbReference type="GO" id="GO:0016791">
    <property type="term" value="F:phosphatase activity"/>
    <property type="evidence" value="ECO:0007669"/>
    <property type="project" value="TreeGrafter"/>
</dbReference>
<protein>
    <recommendedName>
        <fullName evidence="6">Histidine kinase</fullName>
    </recommendedName>
</protein>